<gene>
    <name evidence="5" type="ORF">BJY26_000268</name>
</gene>
<proteinExistence type="predicted"/>
<keyword evidence="3" id="KW-0804">Transcription</keyword>
<comment type="caution">
    <text evidence="5">The sequence shown here is derived from an EMBL/GenBank/DDBJ whole genome shotgun (WGS) entry which is preliminary data.</text>
</comment>
<evidence type="ECO:0000313" key="5">
    <source>
        <dbReference type="EMBL" id="NYI65962.1"/>
    </source>
</evidence>
<protein>
    <submittedName>
        <fullName evidence="5">DNA-binding LacI/PurR family transcriptional regulator</fullName>
    </submittedName>
</protein>
<feature type="domain" description="HTH lacI-type" evidence="4">
    <location>
        <begin position="10"/>
        <end position="60"/>
    </location>
</feature>
<accession>A0A7Z0A7P7</accession>
<keyword evidence="2 5" id="KW-0238">DNA-binding</keyword>
<dbReference type="PANTHER" id="PTHR30146">
    <property type="entry name" value="LACI-RELATED TRANSCRIPTIONAL REPRESSOR"/>
    <property type="match status" value="1"/>
</dbReference>
<dbReference type="Pfam" id="PF00356">
    <property type="entry name" value="LacI"/>
    <property type="match status" value="1"/>
</dbReference>
<dbReference type="GO" id="GO:0000976">
    <property type="term" value="F:transcription cis-regulatory region binding"/>
    <property type="evidence" value="ECO:0007669"/>
    <property type="project" value="TreeGrafter"/>
</dbReference>
<evidence type="ECO:0000313" key="6">
    <source>
        <dbReference type="Proteomes" id="UP000539111"/>
    </source>
</evidence>
<dbReference type="SUPFAM" id="SSF47413">
    <property type="entry name" value="lambda repressor-like DNA-binding domains"/>
    <property type="match status" value="1"/>
</dbReference>
<dbReference type="AlphaFoldDB" id="A0A7Z0A7P7"/>
<dbReference type="RefSeq" id="WP_179425021.1">
    <property type="nucleotide sequence ID" value="NZ_JACBZP010000001.1"/>
</dbReference>
<dbReference type="CDD" id="cd01392">
    <property type="entry name" value="HTH_LacI"/>
    <property type="match status" value="1"/>
</dbReference>
<dbReference type="GO" id="GO:0003700">
    <property type="term" value="F:DNA-binding transcription factor activity"/>
    <property type="evidence" value="ECO:0007669"/>
    <property type="project" value="TreeGrafter"/>
</dbReference>
<dbReference type="InterPro" id="IPR046335">
    <property type="entry name" value="LacI/GalR-like_sensor"/>
</dbReference>
<dbReference type="SMART" id="SM00354">
    <property type="entry name" value="HTH_LACI"/>
    <property type="match status" value="1"/>
</dbReference>
<dbReference type="InterPro" id="IPR000843">
    <property type="entry name" value="HTH_LacI"/>
</dbReference>
<evidence type="ECO:0000256" key="1">
    <source>
        <dbReference type="ARBA" id="ARBA00023015"/>
    </source>
</evidence>
<sequence length="309" mass="31101">MDNRDIRLPDLARAAGVSVATVSRVLGGRGRVADATAAKVRDAVERLGYSRSTLLPESPSRLIAVLLPPAAAGWQVETAAALTHAVAAAGHVAVSGSAAGTACAAWLGFDAPELPDGYAGPVAHLGDAVEIASGLGDALRHLAALGHRRVGLVTQDGALGAACRDAFLASHPSAGHVKPADLARWIVPTANDESAGGRAMRELLDSTCTAVVCSTDAQLFGALDAVRAVKLSVPRDVSVLGIGDDPRMPFTGPAATMVRIDPAAVADTVLRSVLAAIAGSGEPGSPVQPAAAPAELIVRSSTGPARGVR</sequence>
<dbReference type="PROSITE" id="PS50932">
    <property type="entry name" value="HTH_LACI_2"/>
    <property type="match status" value="1"/>
</dbReference>
<dbReference type="EMBL" id="JACBZP010000001">
    <property type="protein sequence ID" value="NYI65962.1"/>
    <property type="molecule type" value="Genomic_DNA"/>
</dbReference>
<dbReference type="InterPro" id="IPR028082">
    <property type="entry name" value="Peripla_BP_I"/>
</dbReference>
<keyword evidence="1" id="KW-0805">Transcription regulation</keyword>
<dbReference type="Proteomes" id="UP000539111">
    <property type="component" value="Unassembled WGS sequence"/>
</dbReference>
<dbReference type="PANTHER" id="PTHR30146:SF109">
    <property type="entry name" value="HTH-TYPE TRANSCRIPTIONAL REGULATOR GALS"/>
    <property type="match status" value="1"/>
</dbReference>
<evidence type="ECO:0000259" key="4">
    <source>
        <dbReference type="PROSITE" id="PS50932"/>
    </source>
</evidence>
<dbReference type="Gene3D" id="1.10.260.40">
    <property type="entry name" value="lambda repressor-like DNA-binding domains"/>
    <property type="match status" value="1"/>
</dbReference>
<keyword evidence="6" id="KW-1185">Reference proteome</keyword>
<evidence type="ECO:0000256" key="2">
    <source>
        <dbReference type="ARBA" id="ARBA00023125"/>
    </source>
</evidence>
<dbReference type="InterPro" id="IPR010982">
    <property type="entry name" value="Lambda_DNA-bd_dom_sf"/>
</dbReference>
<reference evidence="5 6" key="1">
    <citation type="submission" date="2020-07" db="EMBL/GenBank/DDBJ databases">
        <title>Sequencing the genomes of 1000 actinobacteria strains.</title>
        <authorList>
            <person name="Klenk H.-P."/>
        </authorList>
    </citation>
    <scope>NUCLEOTIDE SEQUENCE [LARGE SCALE GENOMIC DNA]</scope>
    <source>
        <strain evidence="5 6">DSM 26341</strain>
    </source>
</reference>
<evidence type="ECO:0000256" key="3">
    <source>
        <dbReference type="ARBA" id="ARBA00023163"/>
    </source>
</evidence>
<dbReference type="Gene3D" id="3.40.50.2300">
    <property type="match status" value="1"/>
</dbReference>
<dbReference type="SUPFAM" id="SSF53822">
    <property type="entry name" value="Periplasmic binding protein-like I"/>
    <property type="match status" value="1"/>
</dbReference>
<name>A0A7Z0A7P7_9MICO</name>
<dbReference type="PROSITE" id="PS00356">
    <property type="entry name" value="HTH_LACI_1"/>
    <property type="match status" value="1"/>
</dbReference>
<organism evidence="5 6">
    <name type="scientific">Spelaeicoccus albus</name>
    <dbReference type="NCBI Taxonomy" id="1280376"/>
    <lineage>
        <taxon>Bacteria</taxon>
        <taxon>Bacillati</taxon>
        <taxon>Actinomycetota</taxon>
        <taxon>Actinomycetes</taxon>
        <taxon>Micrococcales</taxon>
        <taxon>Brevibacteriaceae</taxon>
        <taxon>Spelaeicoccus</taxon>
    </lineage>
</organism>
<dbReference type="Pfam" id="PF13377">
    <property type="entry name" value="Peripla_BP_3"/>
    <property type="match status" value="1"/>
</dbReference>